<dbReference type="Proteomes" id="UP001569904">
    <property type="component" value="Unassembled WGS sequence"/>
</dbReference>
<dbReference type="InterPro" id="IPR018958">
    <property type="entry name" value="Knr4/Smi1-like_dom"/>
</dbReference>
<feature type="domain" description="Knr4/Smi1-like" evidence="2">
    <location>
        <begin position="76"/>
        <end position="196"/>
    </location>
</feature>
<dbReference type="EMBL" id="JAXCEH010000027">
    <property type="protein sequence ID" value="MFA1558066.1"/>
    <property type="molecule type" value="Genomic_DNA"/>
</dbReference>
<name>A0ABV4R578_9ACTN</name>
<evidence type="ECO:0000313" key="4">
    <source>
        <dbReference type="Proteomes" id="UP001569904"/>
    </source>
</evidence>
<feature type="region of interest" description="Disordered" evidence="1">
    <location>
        <begin position="1"/>
        <end position="34"/>
    </location>
</feature>
<proteinExistence type="predicted"/>
<gene>
    <name evidence="3" type="ORF">SM436_30650</name>
</gene>
<reference evidence="3 4" key="1">
    <citation type="submission" date="2023-11" db="EMBL/GenBank/DDBJ databases">
        <title>Actinomadura monticuli sp. nov., isolated from volcanic ash.</title>
        <authorList>
            <person name="Lee S.D."/>
            <person name="Yang H."/>
            <person name="Kim I.S."/>
        </authorList>
    </citation>
    <scope>NUCLEOTIDE SEQUENCE [LARGE SCALE GENOMIC DNA]</scope>
    <source>
        <strain evidence="3 4">DSM 45346</strain>
    </source>
</reference>
<keyword evidence="4" id="KW-1185">Reference proteome</keyword>
<evidence type="ECO:0000259" key="2">
    <source>
        <dbReference type="SMART" id="SM00860"/>
    </source>
</evidence>
<organism evidence="3 4">
    <name type="scientific">Actinomadura chokoriensis</name>
    <dbReference type="NCBI Taxonomy" id="454156"/>
    <lineage>
        <taxon>Bacteria</taxon>
        <taxon>Bacillati</taxon>
        <taxon>Actinomycetota</taxon>
        <taxon>Actinomycetes</taxon>
        <taxon>Streptosporangiales</taxon>
        <taxon>Thermomonosporaceae</taxon>
        <taxon>Actinomadura</taxon>
    </lineage>
</organism>
<dbReference type="RefSeq" id="WP_371944955.1">
    <property type="nucleotide sequence ID" value="NZ_JAXCEH010000027.1"/>
</dbReference>
<sequence>MGRGEGARPLRRRPQTLTRRDADARVRPWTASSTPREQRIGLSFHEFRLSPRAGRVGSKIEQHPSLELFSFEVGPALSEKEIEEAEASFGTRLPAPLRQLYRTLGSATLQWCFTAGLDAQRRRLISEHHPDLIPDHSLFDGSIGIASLEDMLFNDEFTPPQVESGETVDFAGVDDDTDELSRMVRHFDAMDDWFAMSFIVQPERADRKMMLFGDHWIEHDHSRVTYLENYLRYVIATWGLVEARRGLFEEYRGDPLEPLRYSPEIAAAHIPTTLTATQPPVR</sequence>
<evidence type="ECO:0000313" key="3">
    <source>
        <dbReference type="EMBL" id="MFA1558066.1"/>
    </source>
</evidence>
<comment type="caution">
    <text evidence="3">The sequence shown here is derived from an EMBL/GenBank/DDBJ whole genome shotgun (WGS) entry which is preliminary data.</text>
</comment>
<evidence type="ECO:0000256" key="1">
    <source>
        <dbReference type="SAM" id="MobiDB-lite"/>
    </source>
</evidence>
<accession>A0ABV4R578</accession>
<dbReference type="SMART" id="SM00860">
    <property type="entry name" value="SMI1_KNR4"/>
    <property type="match status" value="1"/>
</dbReference>
<protein>
    <submittedName>
        <fullName evidence="3">SMI1/KNR4 family protein</fullName>
    </submittedName>
</protein>